<dbReference type="SMART" id="SM00332">
    <property type="entry name" value="PP2Cc"/>
    <property type="match status" value="1"/>
</dbReference>
<dbReference type="CDD" id="cd00143">
    <property type="entry name" value="PP2Cc"/>
    <property type="match status" value="1"/>
</dbReference>
<reference evidence="2" key="1">
    <citation type="submission" date="2022-01" db="EMBL/GenBank/DDBJ databases">
        <title>Comparative genomics reveals a dynamic genome evolution in the ectomycorrhizal milk-cap (Lactarius) mushrooms.</title>
        <authorList>
            <consortium name="DOE Joint Genome Institute"/>
            <person name="Lebreton A."/>
            <person name="Tang N."/>
            <person name="Kuo A."/>
            <person name="LaButti K."/>
            <person name="Drula E."/>
            <person name="Barry K."/>
            <person name="Clum A."/>
            <person name="Lipzen A."/>
            <person name="Mousain D."/>
            <person name="Ng V."/>
            <person name="Wang R."/>
            <person name="Wang X."/>
            <person name="Dai Y."/>
            <person name="Henrissat B."/>
            <person name="Grigoriev I.V."/>
            <person name="Guerin-Laguette A."/>
            <person name="Yu F."/>
            <person name="Martin F.M."/>
        </authorList>
    </citation>
    <scope>NUCLEOTIDE SEQUENCE</scope>
    <source>
        <strain evidence="2">QP</strain>
    </source>
</reference>
<comment type="caution">
    <text evidence="2">The sequence shown here is derived from an EMBL/GenBank/DDBJ whole genome shotgun (WGS) entry which is preliminary data.</text>
</comment>
<proteinExistence type="predicted"/>
<dbReference type="SUPFAM" id="SSF81606">
    <property type="entry name" value="PP2C-like"/>
    <property type="match status" value="1"/>
</dbReference>
<dbReference type="GO" id="GO:0004722">
    <property type="term" value="F:protein serine/threonine phosphatase activity"/>
    <property type="evidence" value="ECO:0007669"/>
    <property type="project" value="InterPro"/>
</dbReference>
<dbReference type="AlphaFoldDB" id="A0AAD4QFR8"/>
<dbReference type="InterPro" id="IPR036457">
    <property type="entry name" value="PPM-type-like_dom_sf"/>
</dbReference>
<sequence>MGLGGRERWTYRILQEPRLSAELQRLANPLSTGGIDAVDFQPCLLHDFRTQDRMCIEHWQMPTGGTWTFTAIFDGHVGHATVEHAARVLPAMIKQALDLLLRSSRGRMSPNAVSGVLSDCIVKFDHSITTDFTRMFPGGPDGLQRMSSAQIRRLFQDRTSGAQNMAAATRCLQGSTALVTITDPARHNLWIANLGDSQAVLGSRSHTGDWTATFATTLHNGDNPSEVHRIRSQHSGERECVEDNRVIGFLSPTRSLGDTWLKIPSVFSQRVLLDFRREWNVHRPETYISRIKSPPYVSNVPDVHHIPLSKGSSGQHREYFLILSSDGLADLYDGRTRTDMIHRWVTVIGQAIENRRRVGNLALSLLRDGLGGDDIRLVSQKLTVEMEEKWMDDVTIIVQRI</sequence>
<keyword evidence="3" id="KW-1185">Reference proteome</keyword>
<protein>
    <submittedName>
        <fullName evidence="2">Protein serine/threonine phosphatase 2C</fullName>
    </submittedName>
</protein>
<dbReference type="PANTHER" id="PTHR13832">
    <property type="entry name" value="PROTEIN PHOSPHATASE 2C"/>
    <property type="match status" value="1"/>
</dbReference>
<dbReference type="Pfam" id="PF00481">
    <property type="entry name" value="PP2C"/>
    <property type="match status" value="1"/>
</dbReference>
<dbReference type="InterPro" id="IPR015655">
    <property type="entry name" value="PP2C"/>
</dbReference>
<dbReference type="Proteomes" id="UP001201163">
    <property type="component" value="Unassembled WGS sequence"/>
</dbReference>
<name>A0AAD4QFR8_9AGAM</name>
<evidence type="ECO:0000313" key="3">
    <source>
        <dbReference type="Proteomes" id="UP001201163"/>
    </source>
</evidence>
<dbReference type="PROSITE" id="PS51746">
    <property type="entry name" value="PPM_2"/>
    <property type="match status" value="1"/>
</dbReference>
<feature type="domain" description="PPM-type phosphatase" evidence="1">
    <location>
        <begin position="18"/>
        <end position="401"/>
    </location>
</feature>
<gene>
    <name evidence="2" type="ORF">EDB92DRAFT_1933889</name>
</gene>
<dbReference type="InterPro" id="IPR001932">
    <property type="entry name" value="PPM-type_phosphatase-like_dom"/>
</dbReference>
<accession>A0AAD4QFR8</accession>
<dbReference type="Gene3D" id="3.60.40.10">
    <property type="entry name" value="PPM-type phosphatase domain"/>
    <property type="match status" value="1"/>
</dbReference>
<evidence type="ECO:0000313" key="2">
    <source>
        <dbReference type="EMBL" id="KAH8995613.1"/>
    </source>
</evidence>
<dbReference type="PANTHER" id="PTHR13832:SF792">
    <property type="entry name" value="GM14286P"/>
    <property type="match status" value="1"/>
</dbReference>
<evidence type="ECO:0000259" key="1">
    <source>
        <dbReference type="PROSITE" id="PS51746"/>
    </source>
</evidence>
<organism evidence="2 3">
    <name type="scientific">Lactarius akahatsu</name>
    <dbReference type="NCBI Taxonomy" id="416441"/>
    <lineage>
        <taxon>Eukaryota</taxon>
        <taxon>Fungi</taxon>
        <taxon>Dikarya</taxon>
        <taxon>Basidiomycota</taxon>
        <taxon>Agaricomycotina</taxon>
        <taxon>Agaricomycetes</taxon>
        <taxon>Russulales</taxon>
        <taxon>Russulaceae</taxon>
        <taxon>Lactarius</taxon>
    </lineage>
</organism>
<dbReference type="EMBL" id="JAKELL010000011">
    <property type="protein sequence ID" value="KAH8995613.1"/>
    <property type="molecule type" value="Genomic_DNA"/>
</dbReference>